<evidence type="ECO:0000256" key="5">
    <source>
        <dbReference type="ARBA" id="ARBA00038229"/>
    </source>
</evidence>
<dbReference type="InterPro" id="IPR011041">
    <property type="entry name" value="Quinoprot_gluc/sorb_DH_b-prop"/>
</dbReference>
<evidence type="ECO:0000256" key="1">
    <source>
        <dbReference type="ARBA" id="ARBA00004604"/>
    </source>
</evidence>
<dbReference type="InterPro" id="IPR051570">
    <property type="entry name" value="TBC1_cilium_biogenesis"/>
</dbReference>
<keyword evidence="3" id="KW-0677">Repeat</keyword>
<dbReference type="InterPro" id="IPR011047">
    <property type="entry name" value="Quinoprotein_ADH-like_sf"/>
</dbReference>
<dbReference type="Gene3D" id="2.130.10.10">
    <property type="entry name" value="YVTN repeat-like/Quinoprotein amine dehydrogenase"/>
    <property type="match status" value="4"/>
</dbReference>
<dbReference type="InterPro" id="IPR001680">
    <property type="entry name" value="WD40_rpt"/>
</dbReference>
<dbReference type="OrthoDB" id="407922at2759"/>
<organism evidence="8 9">
    <name type="scientific">Nezara viridula</name>
    <name type="common">Southern green stink bug</name>
    <name type="synonym">Cimex viridulus</name>
    <dbReference type="NCBI Taxonomy" id="85310"/>
    <lineage>
        <taxon>Eukaryota</taxon>
        <taxon>Metazoa</taxon>
        <taxon>Ecdysozoa</taxon>
        <taxon>Arthropoda</taxon>
        <taxon>Hexapoda</taxon>
        <taxon>Insecta</taxon>
        <taxon>Pterygota</taxon>
        <taxon>Neoptera</taxon>
        <taxon>Paraneoptera</taxon>
        <taxon>Hemiptera</taxon>
        <taxon>Heteroptera</taxon>
        <taxon>Panheteroptera</taxon>
        <taxon>Pentatomomorpha</taxon>
        <taxon>Pentatomoidea</taxon>
        <taxon>Pentatomidae</taxon>
        <taxon>Pentatominae</taxon>
        <taxon>Nezara</taxon>
    </lineage>
</organism>
<dbReference type="PANTHER" id="PTHR19853">
    <property type="entry name" value="WD REPEAT CONTAINING PROTEIN 3 WDR3"/>
    <property type="match status" value="1"/>
</dbReference>
<dbReference type="PRINTS" id="PR00320">
    <property type="entry name" value="GPROTEINBRPT"/>
</dbReference>
<evidence type="ECO:0000256" key="6">
    <source>
        <dbReference type="PROSITE-ProRule" id="PRU00221"/>
    </source>
</evidence>
<dbReference type="GO" id="GO:0032040">
    <property type="term" value="C:small-subunit processome"/>
    <property type="evidence" value="ECO:0007669"/>
    <property type="project" value="TreeGrafter"/>
</dbReference>
<dbReference type="InterPro" id="IPR015943">
    <property type="entry name" value="WD40/YVTN_repeat-like_dom_sf"/>
</dbReference>
<evidence type="ECO:0000259" key="7">
    <source>
        <dbReference type="Pfam" id="PF04003"/>
    </source>
</evidence>
<dbReference type="InterPro" id="IPR020472">
    <property type="entry name" value="WD40_PAC1"/>
</dbReference>
<gene>
    <name evidence="8" type="ORF">NEZAVI_LOCUS11231</name>
</gene>
<dbReference type="InterPro" id="IPR007148">
    <property type="entry name" value="SSU_processome_Utp12"/>
</dbReference>
<dbReference type="PROSITE" id="PS00678">
    <property type="entry name" value="WD_REPEATS_1"/>
    <property type="match status" value="3"/>
</dbReference>
<dbReference type="Pfam" id="PF04003">
    <property type="entry name" value="Utp12"/>
    <property type="match status" value="1"/>
</dbReference>
<comment type="subcellular location">
    <subcellularLocation>
        <location evidence="1">Nucleus</location>
        <location evidence="1">Nucleolus</location>
    </subcellularLocation>
</comment>
<dbReference type="AlphaFoldDB" id="A0A9P0HII5"/>
<dbReference type="PANTHER" id="PTHR19853:SF0">
    <property type="entry name" value="WD REPEAT-CONTAINING PROTEIN 3"/>
    <property type="match status" value="1"/>
</dbReference>
<feature type="repeat" description="WD" evidence="6">
    <location>
        <begin position="379"/>
        <end position="419"/>
    </location>
</feature>
<sequence length="893" mass="98637">MGITKQYLRYAPLDTFNIITSSNSNITFIVYQGQEGRYVAVGGCENVFVWDLRLGEKALVIPNENHVEVTHIAASPDRIHIAIGYSDGKIGITNTITGELKTIFSGHRSAITSLSFDEEGHRLASGSKDTEIVTWDLIAENGIERLSGHKGIITSLVFMKKRNVLISSSKDTFIKFWDLDTAFCFQTIAAHVTEVWGLVLIGEDEYVAAGSNDCEVMVWSMKTEDQPQELSDATVTKFHNNLKVTKAGSVLREGKGRVVSMTADNSGRLLLLHGTDSMIESFYFLPEEEAKAEAQKRATKQKKKLSPDTIVSTDVTLIDIVKRLTKIKAGGKVKSVSGVRGASELRVAVSLSNNKLELYSITTNLKSKKEAVLLKTIKTQGHQGEVKAVGFSSDGLAIVSAGSSSVKLWNRSSLQCLRTVDCFQAISVCFVPGDRHALVGLRNGHLLVVDLSAGEVLEEVPAHTAEIWNVIISPDQTGAATCSGDTTVKLWNFELINVENSKAKVLSVLHTRTLKLEDPVLSVKCSPCGKLIAAALLDSTVKVFFLDTFKFFVSLYGHKMPVTCMDISSDSALIVTGSSDRNVKIWGLDFGDCHKSLFAHDDSVIAVAFVPDTHYFFTAGKDGKIKEWDADTFNKIITLEGHFGECWDLSLNKDFVVTCGKDKTIRIFEKTEEPLVLSDEQEQEREKEEELATGQDSIVKLPSTKTVSSEQGAELLIECLEIIIKFKEEEKSGEKPTIPSVMGALKVKTPEEYLSKTLESIRSSELGEALLLLPLHLVTLMLSLLPSLLIEPLQSEMAAKAMLLLIKVHHGPLSADTTNLPQFEKLEETAFESIRKFRDMVGVNLFGLRFLQRDIEENEGIILFKDATTKQKEKLKRKRKKEIAIKTNSILKL</sequence>
<feature type="repeat" description="WD" evidence="6">
    <location>
        <begin position="188"/>
        <end position="229"/>
    </location>
</feature>
<dbReference type="FunFam" id="2.130.10.10:FF:000157">
    <property type="entry name" value="WD repeat domain 3"/>
    <property type="match status" value="1"/>
</dbReference>
<evidence type="ECO:0000313" key="9">
    <source>
        <dbReference type="Proteomes" id="UP001152798"/>
    </source>
</evidence>
<feature type="repeat" description="WD" evidence="6">
    <location>
        <begin position="555"/>
        <end position="596"/>
    </location>
</feature>
<evidence type="ECO:0000256" key="2">
    <source>
        <dbReference type="ARBA" id="ARBA00022574"/>
    </source>
</evidence>
<comment type="similarity">
    <text evidence="5">Belongs to the WD repeat WDR3/UTP12 family.</text>
</comment>
<dbReference type="GO" id="GO:0030515">
    <property type="term" value="F:snoRNA binding"/>
    <property type="evidence" value="ECO:0007669"/>
    <property type="project" value="TreeGrafter"/>
</dbReference>
<dbReference type="SMART" id="SM00320">
    <property type="entry name" value="WD40"/>
    <property type="match status" value="12"/>
</dbReference>
<dbReference type="CDD" id="cd00200">
    <property type="entry name" value="WD40"/>
    <property type="match status" value="1"/>
</dbReference>
<keyword evidence="4" id="KW-0539">Nucleus</keyword>
<keyword evidence="2 6" id="KW-0853">WD repeat</keyword>
<dbReference type="Pfam" id="PF25172">
    <property type="entry name" value="Beta-prop_WDR3_2nd"/>
    <property type="match status" value="1"/>
</dbReference>
<feature type="repeat" description="WD" evidence="6">
    <location>
        <begin position="597"/>
        <end position="638"/>
    </location>
</feature>
<dbReference type="SUPFAM" id="SSF50998">
    <property type="entry name" value="Quinoprotein alcohol dehydrogenase-like"/>
    <property type="match status" value="1"/>
</dbReference>
<dbReference type="InterPro" id="IPR019775">
    <property type="entry name" value="WD40_repeat_CS"/>
</dbReference>
<feature type="repeat" description="WD" evidence="6">
    <location>
        <begin position="146"/>
        <end position="187"/>
    </location>
</feature>
<protein>
    <recommendedName>
        <fullName evidence="7">Small-subunit processome Utp12 domain-containing protein</fullName>
    </recommendedName>
</protein>
<evidence type="ECO:0000256" key="3">
    <source>
        <dbReference type="ARBA" id="ARBA00022737"/>
    </source>
</evidence>
<keyword evidence="9" id="KW-1185">Reference proteome</keyword>
<proteinExistence type="inferred from homology"/>
<dbReference type="EMBL" id="OV725081">
    <property type="protein sequence ID" value="CAH1402409.1"/>
    <property type="molecule type" value="Genomic_DNA"/>
</dbReference>
<dbReference type="Pfam" id="PF25173">
    <property type="entry name" value="Beta-prop_WDR3_1st"/>
    <property type="match status" value="1"/>
</dbReference>
<dbReference type="GO" id="GO:0030490">
    <property type="term" value="P:maturation of SSU-rRNA"/>
    <property type="evidence" value="ECO:0007669"/>
    <property type="project" value="TreeGrafter"/>
</dbReference>
<accession>A0A9P0HII5</accession>
<evidence type="ECO:0000256" key="4">
    <source>
        <dbReference type="ARBA" id="ARBA00023242"/>
    </source>
</evidence>
<dbReference type="Proteomes" id="UP001152798">
    <property type="component" value="Chromosome 5"/>
</dbReference>
<reference evidence="8" key="1">
    <citation type="submission" date="2022-01" db="EMBL/GenBank/DDBJ databases">
        <authorList>
            <person name="King R."/>
        </authorList>
    </citation>
    <scope>NUCLEOTIDE SEQUENCE</scope>
</reference>
<name>A0A9P0HII5_NEZVI</name>
<feature type="repeat" description="WD" evidence="6">
    <location>
        <begin position="460"/>
        <end position="494"/>
    </location>
</feature>
<dbReference type="GO" id="GO:0034388">
    <property type="term" value="C:Pwp2p-containing subcomplex of 90S preribosome"/>
    <property type="evidence" value="ECO:0007669"/>
    <property type="project" value="TreeGrafter"/>
</dbReference>
<feature type="repeat" description="WD" evidence="6">
    <location>
        <begin position="104"/>
        <end position="137"/>
    </location>
</feature>
<dbReference type="SUPFAM" id="SSF50952">
    <property type="entry name" value="Soluble quinoprotein glucose dehydrogenase"/>
    <property type="match status" value="1"/>
</dbReference>
<dbReference type="PROSITE" id="PS50082">
    <property type="entry name" value="WD_REPEATS_2"/>
    <property type="match status" value="7"/>
</dbReference>
<evidence type="ECO:0000313" key="8">
    <source>
        <dbReference type="EMBL" id="CAH1402409.1"/>
    </source>
</evidence>
<dbReference type="PROSITE" id="PS50294">
    <property type="entry name" value="WD_REPEATS_REGION"/>
    <property type="match status" value="5"/>
</dbReference>
<feature type="domain" description="Small-subunit processome Utp12" evidence="7">
    <location>
        <begin position="751"/>
        <end position="853"/>
    </location>
</feature>